<dbReference type="EMBL" id="MDYM01000025">
    <property type="protein sequence ID" value="OQD60318.1"/>
    <property type="molecule type" value="Genomic_DNA"/>
</dbReference>
<keyword evidence="3" id="KW-1185">Reference proteome</keyword>
<evidence type="ECO:0000259" key="1">
    <source>
        <dbReference type="Pfam" id="PF03795"/>
    </source>
</evidence>
<sequence length="142" mass="15512">MLSRCLRTKTNAFSACFSRSSQSFSSTGLRSMATARRKEFLCILPDNPNVLAIRKQVKGIHYEGVKPLVAAGKLVDGGAIFEKHPEEGQDALFKGSVIVYSANDAEEVRAILEKDVYATSGVWDLGKAQILPYVPAVREPLP</sequence>
<dbReference type="PANTHER" id="PTHR33606:SF3">
    <property type="entry name" value="PROTEIN YCII"/>
    <property type="match status" value="1"/>
</dbReference>
<evidence type="ECO:0000313" key="2">
    <source>
        <dbReference type="EMBL" id="OQD60318.1"/>
    </source>
</evidence>
<evidence type="ECO:0000313" key="3">
    <source>
        <dbReference type="Proteomes" id="UP000191408"/>
    </source>
</evidence>
<dbReference type="Gene3D" id="3.30.70.1060">
    <property type="entry name" value="Dimeric alpha+beta barrel"/>
    <property type="match status" value="1"/>
</dbReference>
<feature type="domain" description="YCII-related" evidence="1">
    <location>
        <begin position="40"/>
        <end position="123"/>
    </location>
</feature>
<protein>
    <recommendedName>
        <fullName evidence="1">YCII-related domain-containing protein</fullName>
    </recommendedName>
</protein>
<dbReference type="AlphaFoldDB" id="A0A1V6N6J1"/>
<dbReference type="OrthoDB" id="5519740at2759"/>
<comment type="caution">
    <text evidence="2">The sequence shown here is derived from an EMBL/GenBank/DDBJ whole genome shotgun (WGS) entry which is preliminary data.</text>
</comment>
<proteinExistence type="predicted"/>
<gene>
    <name evidence="2" type="ORF">PENPOL_c025G04830</name>
</gene>
<dbReference type="InterPro" id="IPR011008">
    <property type="entry name" value="Dimeric_a/b-barrel"/>
</dbReference>
<dbReference type="SUPFAM" id="SSF54909">
    <property type="entry name" value="Dimeric alpha+beta barrel"/>
    <property type="match status" value="1"/>
</dbReference>
<accession>A0A1V6N6J1</accession>
<dbReference type="InterPro" id="IPR051807">
    <property type="entry name" value="Sec-metab_biosynth-assoc"/>
</dbReference>
<reference evidence="3" key="1">
    <citation type="journal article" date="2017" name="Nat. Microbiol.">
        <title>Global analysis of biosynthetic gene clusters reveals vast potential of secondary metabolite production in Penicillium species.</title>
        <authorList>
            <person name="Nielsen J.C."/>
            <person name="Grijseels S."/>
            <person name="Prigent S."/>
            <person name="Ji B."/>
            <person name="Dainat J."/>
            <person name="Nielsen K.F."/>
            <person name="Frisvad J.C."/>
            <person name="Workman M."/>
            <person name="Nielsen J."/>
        </authorList>
    </citation>
    <scope>NUCLEOTIDE SEQUENCE [LARGE SCALE GENOMIC DNA]</scope>
    <source>
        <strain evidence="3">IBT 4502</strain>
    </source>
</reference>
<dbReference type="InterPro" id="IPR005545">
    <property type="entry name" value="YCII"/>
</dbReference>
<organism evidence="2 3">
    <name type="scientific">Penicillium polonicum</name>
    <dbReference type="NCBI Taxonomy" id="60169"/>
    <lineage>
        <taxon>Eukaryota</taxon>
        <taxon>Fungi</taxon>
        <taxon>Dikarya</taxon>
        <taxon>Ascomycota</taxon>
        <taxon>Pezizomycotina</taxon>
        <taxon>Eurotiomycetes</taxon>
        <taxon>Eurotiomycetidae</taxon>
        <taxon>Eurotiales</taxon>
        <taxon>Aspergillaceae</taxon>
        <taxon>Penicillium</taxon>
    </lineage>
</organism>
<dbReference type="PANTHER" id="PTHR33606">
    <property type="entry name" value="PROTEIN YCII"/>
    <property type="match status" value="1"/>
</dbReference>
<dbReference type="Pfam" id="PF03795">
    <property type="entry name" value="YCII"/>
    <property type="match status" value="1"/>
</dbReference>
<dbReference type="Proteomes" id="UP000191408">
    <property type="component" value="Unassembled WGS sequence"/>
</dbReference>
<name>A0A1V6N6J1_PENPO</name>